<keyword evidence="2" id="KW-1185">Reference proteome</keyword>
<dbReference type="Proteomes" id="UP000261875">
    <property type="component" value="Chromosome"/>
</dbReference>
<gene>
    <name evidence="1" type="ORF">CCS41_12505</name>
</gene>
<accession>A0A2U8IAD9</accession>
<sequence>MANGDFTQVHNDDLGALFEMIDQLVFTNEILNKQVLDLEDYSIAIQRLKNTKVIPKNNTFSCCIFKPFLRYWCFIETASKAPMPV</sequence>
<evidence type="ECO:0000313" key="2">
    <source>
        <dbReference type="Proteomes" id="UP000261875"/>
    </source>
</evidence>
<reference evidence="1 2" key="1">
    <citation type="submission" date="2017-05" db="EMBL/GenBank/DDBJ databases">
        <title>Genome sequence of Candidatus Fukatsuia symbiotica and Candidatus Hamiltonella defensa from Acyrthosiphon pisum strain 5D.</title>
        <authorList>
            <person name="Patel V.A."/>
            <person name="Chevignon G."/>
            <person name="Russell J.A."/>
            <person name="Oliver K.M."/>
        </authorList>
    </citation>
    <scope>NUCLEOTIDE SEQUENCE [LARGE SCALE GENOMIC DNA]</scope>
    <source>
        <strain evidence="1 2">5D</strain>
    </source>
</reference>
<dbReference type="KEGG" id="fsm:CCS41_12505"/>
<dbReference type="AlphaFoldDB" id="A0A2U8IAD9"/>
<protein>
    <submittedName>
        <fullName evidence="1">Uncharacterized protein</fullName>
    </submittedName>
</protein>
<organism evidence="1 2">
    <name type="scientific">Candidatus Fukatsuia symbiotica</name>
    <dbReference type="NCBI Taxonomy" id="1878942"/>
    <lineage>
        <taxon>Bacteria</taxon>
        <taxon>Pseudomonadati</taxon>
        <taxon>Pseudomonadota</taxon>
        <taxon>Gammaproteobacteria</taxon>
        <taxon>Enterobacterales</taxon>
        <taxon>Yersiniaceae</taxon>
        <taxon>Candidatus Fukatsuia</taxon>
    </lineage>
</organism>
<name>A0A2U8IAD9_9GAMM</name>
<proteinExistence type="predicted"/>
<dbReference type="RefSeq" id="WP_119797638.1">
    <property type="nucleotide sequence ID" value="NZ_CP021659.1"/>
</dbReference>
<dbReference type="EMBL" id="CP021659">
    <property type="protein sequence ID" value="AWK15105.1"/>
    <property type="molecule type" value="Genomic_DNA"/>
</dbReference>
<evidence type="ECO:0000313" key="1">
    <source>
        <dbReference type="EMBL" id="AWK15105.1"/>
    </source>
</evidence>